<dbReference type="PANTHER" id="PTHR33480">
    <property type="entry name" value="SET DOMAIN-CONTAINING PROTEIN-RELATED"/>
    <property type="match status" value="1"/>
</dbReference>
<protein>
    <submittedName>
        <fullName evidence="3">Uncharacterized protein LOC125178653</fullName>
    </submittedName>
</protein>
<name>A0A979FP74_HYAAZ</name>
<accession>A0A979FP74</accession>
<feature type="region of interest" description="Disordered" evidence="1">
    <location>
        <begin position="929"/>
        <end position="948"/>
    </location>
</feature>
<sequence length="1024" mass="113688">MKYCTVVLHKLSAAKVERDITGGVKISTGQSMSAGGCKVDTEGGETPSGLLSNELKGGDLGSGSLKGRSPKKQARLHKTLADHSDPASLPLAVALPEVVVHEISCEEAGEGISAFAGVTKAQARLHETVADHSDPSSFPPDVALPEVVVHEISCEEAGEGISASAAVTEAQVWPSQMDVSLGGDGGTPACSSAVAVCNVVHETSCQQAGDAASTSASMMEAQCHLLHVQVVEDAQLDTEARRVHSPDFDPASVAEHLSRKELMIRALEPAALDENIGQKIISIEEGLQITVKSSRQEFPTTSEKEFSSHLPNSVEIDHYLHRKVSNSKRPARPCPYCGLFRNKLARHVRSMHGDLVEVDDMKKMSPKKRSIEMKKIRNRGIFNHYLNNPDEKLVLRKNASIKRSRICIRCKGFFATRYFSSHKCVEDGSGKATGIKAHVLRAANTDENFAKEIASRFRNDEIGLLCTSDPIIMSLGHQQFKSLQCSFKRIEARGRTMKYMRLIARLLVNFRASAAKDGKLLDTHDLFRRIYFPYLVKAIENVSKVDNKTKHGLKIALGYAIKEAALALQGMFLISEEDKKADEITKFLSILTMKWGEIFRSSEYASKKKREEVLRRPSRLPDMAKMEAVKEHINGRLKVLTGASAITASDYLEIRRLIVCRLVFFNGRRVSEPCRITIKEREETFEGVWLDERAIFRMCSDEERQLIDSFYIAYISAKNTSSVVDLIIPKDLKRPIQILMSEENRRKAGIHPDNKFVFANIRNSKDHVCGWRDVDTVIKDSKIGRVTSTDIRHHLSTLFAETEQAETVRSLFSQHLGHSDNINRSVYQAPPAVRTLLGVGRFLQNADSGMCNAGTSKAGSAILPNARDNSVRELPPSRVVATSKVSTTTTTEEELDSTDDSNNSHTTEVSSAVYCTPVKRARQTPVKLARQTPVKLARPTPCSETPKAKSGRRYVTWTKEDTAKVKSFFANHIRGKKVPLRTADILKFINEEDTVTLRGFKVQRQASFLRSKICNEKKTYLMSK</sequence>
<organism evidence="2 3">
    <name type="scientific">Hyalella azteca</name>
    <name type="common">Amphipod</name>
    <dbReference type="NCBI Taxonomy" id="294128"/>
    <lineage>
        <taxon>Eukaryota</taxon>
        <taxon>Metazoa</taxon>
        <taxon>Ecdysozoa</taxon>
        <taxon>Arthropoda</taxon>
        <taxon>Crustacea</taxon>
        <taxon>Multicrustacea</taxon>
        <taxon>Malacostraca</taxon>
        <taxon>Eumalacostraca</taxon>
        <taxon>Peracarida</taxon>
        <taxon>Amphipoda</taxon>
        <taxon>Senticaudata</taxon>
        <taxon>Talitrida</taxon>
        <taxon>Talitroidea</taxon>
        <taxon>Hyalellidae</taxon>
        <taxon>Hyalella</taxon>
    </lineage>
</organism>
<proteinExistence type="predicted"/>
<reference evidence="3" key="1">
    <citation type="submission" date="2025-08" db="UniProtKB">
        <authorList>
            <consortium name="RefSeq"/>
        </authorList>
    </citation>
    <scope>IDENTIFICATION</scope>
    <source>
        <tissue evidence="3">Whole organism</tissue>
    </source>
</reference>
<dbReference type="Proteomes" id="UP000694843">
    <property type="component" value="Unplaced"/>
</dbReference>
<dbReference type="GeneID" id="125178653"/>
<evidence type="ECO:0000313" key="3">
    <source>
        <dbReference type="RefSeq" id="XP_047738880.1"/>
    </source>
</evidence>
<dbReference type="KEGG" id="hazt:125178653"/>
<evidence type="ECO:0000256" key="1">
    <source>
        <dbReference type="SAM" id="MobiDB-lite"/>
    </source>
</evidence>
<feature type="region of interest" description="Disordered" evidence="1">
    <location>
        <begin position="873"/>
        <end position="909"/>
    </location>
</feature>
<dbReference type="RefSeq" id="XP_047738880.1">
    <property type="nucleotide sequence ID" value="XM_047882924.1"/>
</dbReference>
<dbReference type="OMA" id="KHNSQAD"/>
<feature type="region of interest" description="Disordered" evidence="1">
    <location>
        <begin position="31"/>
        <end position="71"/>
    </location>
</feature>
<keyword evidence="2" id="KW-1185">Reference proteome</keyword>
<evidence type="ECO:0000313" key="2">
    <source>
        <dbReference type="Proteomes" id="UP000694843"/>
    </source>
</evidence>
<gene>
    <name evidence="3" type="primary">LOC125178653</name>
</gene>
<dbReference type="PANTHER" id="PTHR33480:SF1">
    <property type="entry name" value="TYR RECOMBINASE DOMAIN-CONTAINING PROTEIN"/>
    <property type="match status" value="1"/>
</dbReference>
<dbReference type="AlphaFoldDB" id="A0A979FP74"/>
<dbReference type="OrthoDB" id="5376140at2759"/>